<feature type="region of interest" description="Disordered" evidence="1">
    <location>
        <begin position="1058"/>
        <end position="1091"/>
    </location>
</feature>
<feature type="domain" description="Reverse transcriptase Ty1/copia-type" evidence="2">
    <location>
        <begin position="182"/>
        <end position="287"/>
    </location>
</feature>
<accession>A0A6L2MLT9</accession>
<feature type="compositionally biased region" description="Low complexity" evidence="1">
    <location>
        <begin position="9"/>
        <end position="22"/>
    </location>
</feature>
<dbReference type="PANTHER" id="PTHR11439:SF489">
    <property type="entry name" value="RNA-DIRECTED DNA POLYMERASE"/>
    <property type="match status" value="1"/>
</dbReference>
<proteinExistence type="predicted"/>
<feature type="compositionally biased region" description="Polar residues" evidence="1">
    <location>
        <begin position="27"/>
        <end position="42"/>
    </location>
</feature>
<protein>
    <submittedName>
        <fullName evidence="3">Retrovirus-related Pol polyprotein from transposon TNT 1-94</fullName>
    </submittedName>
</protein>
<evidence type="ECO:0000259" key="2">
    <source>
        <dbReference type="Pfam" id="PF07727"/>
    </source>
</evidence>
<feature type="compositionally biased region" description="Polar residues" evidence="1">
    <location>
        <begin position="1058"/>
        <end position="1070"/>
    </location>
</feature>
<feature type="compositionally biased region" description="Polar residues" evidence="1">
    <location>
        <begin position="370"/>
        <end position="386"/>
    </location>
</feature>
<dbReference type="EMBL" id="BKCJ010006657">
    <property type="protein sequence ID" value="GEU73284.1"/>
    <property type="molecule type" value="Genomic_DNA"/>
</dbReference>
<name>A0A6L2MLT9_TANCI</name>
<evidence type="ECO:0000256" key="1">
    <source>
        <dbReference type="SAM" id="MobiDB-lite"/>
    </source>
</evidence>
<comment type="caution">
    <text evidence="3">The sequence shown here is derived from an EMBL/GenBank/DDBJ whole genome shotgun (WGS) entry which is preliminary data.</text>
</comment>
<feature type="region of interest" description="Disordered" evidence="1">
    <location>
        <begin position="368"/>
        <end position="401"/>
    </location>
</feature>
<dbReference type="Pfam" id="PF07727">
    <property type="entry name" value="RVT_2"/>
    <property type="match status" value="1"/>
</dbReference>
<evidence type="ECO:0000313" key="3">
    <source>
        <dbReference type="EMBL" id="GEU73284.1"/>
    </source>
</evidence>
<dbReference type="InterPro" id="IPR013103">
    <property type="entry name" value="RVT_2"/>
</dbReference>
<dbReference type="AlphaFoldDB" id="A0A6L2MLT9"/>
<sequence length="1167" mass="133850">MFDELLNGSSKVESKSSAVSVADAPNERQQLTTPLNNHTTPAPTCQIPSIAPTVISSENINQAELHAENDQVTDDEFINIFLTLVQDQGETLSRHVDSSNMHTFYQRYPSEHRWTKDHPLEQVIGNPSQSVRTRRQLESDAEMCMFVFTARRTEPKNIKETMADSAWIESMQEELHQFDRLDVWELVDRALYINVINLKWLWKNKRDEENTVIRKKSHLEEGINFEESFAPVARLEAVRIFIPYAAHKSFPIYQMDVKTTFLNGPLKEDVYVAQPDGFVDPDHLEKMLITPDALILTKALLEEYNIPRTEYQLADMFTKALPEDRFKYLVRRIGVRCLTPAELERIKSAFENADFEFESRVDTFRERSDLNPTRYDTPSPHSSSTFEPLHENEGGHSQCPNVAVSEDKRSANHEDDQHNIVFEGDEFLIHPQDDIHQKFKIDKILKGFLEASKHQPWVDAMKSKMDALCRNNTWELVDLPKGRKAISPKWVSKIKCKSDGEIKRYKLSKPKDDDPFLDNVTEYQKLIGKLIYLTITILDIAYNVSCLSQFMHSPLKSYLKIDLKVIRYLKGSPGKGINVIKRSASGIDLKAYTNADWARCTDTRSNTIPNPRNEAKAITTRSGISYDGPPIPLPVMEKEPEVTKDTELLSTENIQPPLVQVYEKDKGPIDKPFVVPKTKSNFPYPSRFAKEKIREKDDILAAKFMEILCNLHFKLSFADALVHMPKFAPMFKKFLNDKDKLIELTKTPLNENCSAVVLKKLSEKLGDPRRFLIPCDFSEFDNCLALADLEESDFNSEEIENFLNDDSIPIGIENFVSDQEGDILFLEELLKYDPPLMNLNQAKSSIEEPEYSFSMGYEPFSTTLYEVTLDNESESDEVPVKDDSSVFTTFSNPLCNDSDDFTSNDEDVPIEESKVYSNPLFDNDEINSDELESQVESNFVESLSNHDTLKFDHLEEFFGPLMPIRIAEEERIRREYAEYISLIERLITINPYPYPTVNANTIVESLPPSLIPVQDNDSQREEIDIVTNTNELLPVGFENDDSEEENYIVDNLRADNSISNSENKLSNNEASDFDNPSFPRPPPKPPDAEFDVETDAGEEISDVMNDELKRLDPRDEIDVSTNDEDDDYFPFMFVIRIFLPELIYSKVFLYLFSAESEDTIFDPGISV</sequence>
<gene>
    <name evidence="3" type="ORF">Tci_045262</name>
</gene>
<feature type="region of interest" description="Disordered" evidence="1">
    <location>
        <begin position="1"/>
        <end position="42"/>
    </location>
</feature>
<organism evidence="3">
    <name type="scientific">Tanacetum cinerariifolium</name>
    <name type="common">Dalmatian daisy</name>
    <name type="synonym">Chrysanthemum cinerariifolium</name>
    <dbReference type="NCBI Taxonomy" id="118510"/>
    <lineage>
        <taxon>Eukaryota</taxon>
        <taxon>Viridiplantae</taxon>
        <taxon>Streptophyta</taxon>
        <taxon>Embryophyta</taxon>
        <taxon>Tracheophyta</taxon>
        <taxon>Spermatophyta</taxon>
        <taxon>Magnoliopsida</taxon>
        <taxon>eudicotyledons</taxon>
        <taxon>Gunneridae</taxon>
        <taxon>Pentapetalae</taxon>
        <taxon>asterids</taxon>
        <taxon>campanulids</taxon>
        <taxon>Asterales</taxon>
        <taxon>Asteraceae</taxon>
        <taxon>Asteroideae</taxon>
        <taxon>Anthemideae</taxon>
        <taxon>Anthemidinae</taxon>
        <taxon>Tanacetum</taxon>
    </lineage>
</organism>
<reference evidence="3" key="1">
    <citation type="journal article" date="2019" name="Sci. Rep.">
        <title>Draft genome of Tanacetum cinerariifolium, the natural source of mosquito coil.</title>
        <authorList>
            <person name="Yamashiro T."/>
            <person name="Shiraishi A."/>
            <person name="Satake H."/>
            <person name="Nakayama K."/>
        </authorList>
    </citation>
    <scope>NUCLEOTIDE SEQUENCE</scope>
</reference>
<dbReference type="PANTHER" id="PTHR11439">
    <property type="entry name" value="GAG-POL-RELATED RETROTRANSPOSON"/>
    <property type="match status" value="1"/>
</dbReference>